<protein>
    <submittedName>
        <fullName evidence="1">Uncharacterized protein</fullName>
    </submittedName>
</protein>
<name>A0A5J4PBB8_9ZZZZ</name>
<organism evidence="1">
    <name type="scientific">termite gut metagenome</name>
    <dbReference type="NCBI Taxonomy" id="433724"/>
    <lineage>
        <taxon>unclassified sequences</taxon>
        <taxon>metagenomes</taxon>
        <taxon>organismal metagenomes</taxon>
    </lineage>
</organism>
<accession>A0A5J4PBB8</accession>
<reference evidence="1" key="1">
    <citation type="submission" date="2019-03" db="EMBL/GenBank/DDBJ databases">
        <title>Single cell metagenomics reveals metabolic interactions within the superorganism composed of flagellate Streblomastix strix and complex community of Bacteroidetes bacteria on its surface.</title>
        <authorList>
            <person name="Treitli S.C."/>
            <person name="Kolisko M."/>
            <person name="Husnik F."/>
            <person name="Keeling P."/>
            <person name="Hampl V."/>
        </authorList>
    </citation>
    <scope>NUCLEOTIDE SEQUENCE</scope>
    <source>
        <strain evidence="1">STM</strain>
    </source>
</reference>
<dbReference type="EMBL" id="SNRY01010047">
    <property type="protein sequence ID" value="KAA6306260.1"/>
    <property type="molecule type" value="Genomic_DNA"/>
</dbReference>
<gene>
    <name evidence="1" type="ORF">EZS27_042083</name>
</gene>
<proteinExistence type="predicted"/>
<sequence>DTANTYPKYGMLGYDTGFYFLKGLFTYGSELENNLSNVEFTPIQIGFKFSRTNNEGGFINKQLFFVHFTKEHEIIKMNFD</sequence>
<comment type="caution">
    <text evidence="1">The sequence shown here is derived from an EMBL/GenBank/DDBJ whole genome shotgun (WGS) entry which is preliminary data.</text>
</comment>
<dbReference type="AlphaFoldDB" id="A0A5J4PBB8"/>
<feature type="non-terminal residue" evidence="1">
    <location>
        <position position="1"/>
    </location>
</feature>
<evidence type="ECO:0000313" key="1">
    <source>
        <dbReference type="EMBL" id="KAA6306260.1"/>
    </source>
</evidence>